<keyword evidence="2" id="KW-0464">Manganese</keyword>
<reference evidence="5" key="1">
    <citation type="submission" date="2022-01" db="EMBL/GenBank/DDBJ databases">
        <authorList>
            <person name="Lagorce A."/>
        </authorList>
    </citation>
    <scope>NUCLEOTIDE SEQUENCE</scope>
    <source>
        <strain evidence="5">Th15_F1_A12</strain>
    </source>
</reference>
<dbReference type="GO" id="GO:0046872">
    <property type="term" value="F:metal ion binding"/>
    <property type="evidence" value="ECO:0007669"/>
    <property type="project" value="UniProtKB-KW"/>
</dbReference>
<evidence type="ECO:0000313" key="6">
    <source>
        <dbReference type="Proteomes" id="UP001295462"/>
    </source>
</evidence>
<proteinExistence type="predicted"/>
<evidence type="ECO:0000313" key="5">
    <source>
        <dbReference type="EMBL" id="CAH1583461.1"/>
    </source>
</evidence>
<dbReference type="InterPro" id="IPR017439">
    <property type="entry name" value="Amidohydrolase"/>
</dbReference>
<comment type="caution">
    <text evidence="5">The sequence shown here is derived from an EMBL/GenBank/DDBJ whole genome shotgun (WGS) entry which is preliminary data.</text>
</comment>
<sequence length="439" mass="47641">MKKSLLSIAIMCGSLATFAQASQETLVETVAVDSERLVSIFEHIHANPEIGFMEFETAKLVASELNKLGFEVHEGIARTGVAAVLKNGEGPTVMFRADMDALPVKENTDLAYKPTKPSKDRFGNDVWAMHACGHDAHTTWLIGIAKQLVERRDDWQGTLVLVAQPAEELIQGATAMVQDGLYDIIPKPDVVIAGHTHAVIPAGTVAISDGRRMAGTDQLDVTIYGVGGHGSTPHATIDPVVMSSMAVLGYQTIVSRQVDQSQPAVLTVGAFNAGEEANIIPDSAQLKLNLRWYREEERNVMIEGIKTVTDNISKMYGVPEDRMPTYQMNGYSTPVINPVEETEVAKQALVKALGQDNVYNGFPAVMGSEDFHMLASPYPEVPIVFVEVGAASEQTWNNFVEHGQLPKYMNHNPNFVVDPGSVPTGTAALSSVILEFLNQ</sequence>
<organism evidence="5 6">
    <name type="scientific">Vibrio jasicida</name>
    <dbReference type="NCBI Taxonomy" id="766224"/>
    <lineage>
        <taxon>Bacteria</taxon>
        <taxon>Pseudomonadati</taxon>
        <taxon>Pseudomonadota</taxon>
        <taxon>Gammaproteobacteria</taxon>
        <taxon>Vibrionales</taxon>
        <taxon>Vibrionaceae</taxon>
        <taxon>Vibrio</taxon>
    </lineage>
</organism>
<dbReference type="Gene3D" id="3.30.70.360">
    <property type="match status" value="1"/>
</dbReference>
<feature type="domain" description="Peptidase M20 dimerisation" evidence="4">
    <location>
        <begin position="218"/>
        <end position="310"/>
    </location>
</feature>
<dbReference type="PANTHER" id="PTHR11014">
    <property type="entry name" value="PEPTIDASE M20 FAMILY MEMBER"/>
    <property type="match status" value="1"/>
</dbReference>
<keyword evidence="3" id="KW-0732">Signal</keyword>
<dbReference type="Proteomes" id="UP001295462">
    <property type="component" value="Unassembled WGS sequence"/>
</dbReference>
<feature type="chain" id="PRO_5043515981" evidence="3">
    <location>
        <begin position="22"/>
        <end position="439"/>
    </location>
</feature>
<feature type="binding site" evidence="2">
    <location>
        <position position="168"/>
    </location>
    <ligand>
        <name>Mn(2+)</name>
        <dbReference type="ChEBI" id="CHEBI:29035"/>
        <label>2</label>
    </ligand>
</feature>
<gene>
    <name evidence="5" type="ORF">THF1A12_190092</name>
</gene>
<feature type="binding site" evidence="2">
    <location>
        <position position="132"/>
    </location>
    <ligand>
        <name>Mn(2+)</name>
        <dbReference type="ChEBI" id="CHEBI:29035"/>
        <label>2</label>
    </ligand>
</feature>
<dbReference type="EMBL" id="CAKMUD010000071">
    <property type="protein sequence ID" value="CAH1583461.1"/>
    <property type="molecule type" value="Genomic_DNA"/>
</dbReference>
<dbReference type="InterPro" id="IPR002933">
    <property type="entry name" value="Peptidase_M20"/>
</dbReference>
<evidence type="ECO:0000256" key="2">
    <source>
        <dbReference type="PIRSR" id="PIRSR005962-1"/>
    </source>
</evidence>
<dbReference type="PANTHER" id="PTHR11014:SF63">
    <property type="entry name" value="METALLOPEPTIDASE, PUTATIVE (AFU_ORTHOLOGUE AFUA_6G09600)-RELATED"/>
    <property type="match status" value="1"/>
</dbReference>
<dbReference type="AlphaFoldDB" id="A0AAU9QKE5"/>
<accession>A0AAU9QKE5</accession>
<dbReference type="Gene3D" id="3.40.630.10">
    <property type="entry name" value="Zn peptidases"/>
    <property type="match status" value="1"/>
</dbReference>
<dbReference type="Pfam" id="PF07687">
    <property type="entry name" value="M20_dimer"/>
    <property type="match status" value="1"/>
</dbReference>
<dbReference type="NCBIfam" id="TIGR01891">
    <property type="entry name" value="amidohydrolases"/>
    <property type="match status" value="1"/>
</dbReference>
<dbReference type="PIRSF" id="PIRSF005962">
    <property type="entry name" value="Pept_M20D_amidohydro"/>
    <property type="match status" value="1"/>
</dbReference>
<dbReference type="SUPFAM" id="SSF55031">
    <property type="entry name" value="Bacterial exopeptidase dimerisation domain"/>
    <property type="match status" value="1"/>
</dbReference>
<feature type="binding site" evidence="2">
    <location>
        <position position="411"/>
    </location>
    <ligand>
        <name>Mn(2+)</name>
        <dbReference type="ChEBI" id="CHEBI:29035"/>
        <label>2</label>
    </ligand>
</feature>
<comment type="cofactor">
    <cofactor evidence="2">
        <name>Mn(2+)</name>
        <dbReference type="ChEBI" id="CHEBI:29035"/>
    </cofactor>
    <text evidence="2">The Mn(2+) ion enhances activity.</text>
</comment>
<name>A0AAU9QKE5_9VIBR</name>
<feature type="binding site" evidence="2">
    <location>
        <position position="195"/>
    </location>
    <ligand>
        <name>Mn(2+)</name>
        <dbReference type="ChEBI" id="CHEBI:29035"/>
        <label>2</label>
    </ligand>
</feature>
<dbReference type="RefSeq" id="WP_409589636.1">
    <property type="nucleotide sequence ID" value="NZ_CAKMTZ010000093.1"/>
</dbReference>
<dbReference type="InterPro" id="IPR036264">
    <property type="entry name" value="Bact_exopeptidase_dim_dom"/>
</dbReference>
<feature type="signal peptide" evidence="3">
    <location>
        <begin position="1"/>
        <end position="21"/>
    </location>
</feature>
<feature type="binding site" evidence="2">
    <location>
        <position position="134"/>
    </location>
    <ligand>
        <name>Mn(2+)</name>
        <dbReference type="ChEBI" id="CHEBI:29035"/>
        <label>2</label>
    </ligand>
</feature>
<dbReference type="GO" id="GO:0016787">
    <property type="term" value="F:hydrolase activity"/>
    <property type="evidence" value="ECO:0007669"/>
    <property type="project" value="UniProtKB-KW"/>
</dbReference>
<dbReference type="InterPro" id="IPR011650">
    <property type="entry name" value="Peptidase_M20_dimer"/>
</dbReference>
<keyword evidence="2" id="KW-0479">Metal-binding</keyword>
<evidence type="ECO:0000256" key="1">
    <source>
        <dbReference type="ARBA" id="ARBA00022801"/>
    </source>
</evidence>
<dbReference type="SUPFAM" id="SSF53187">
    <property type="entry name" value="Zn-dependent exopeptidases"/>
    <property type="match status" value="1"/>
</dbReference>
<dbReference type="Pfam" id="PF01546">
    <property type="entry name" value="Peptidase_M20"/>
    <property type="match status" value="1"/>
</dbReference>
<evidence type="ECO:0000256" key="3">
    <source>
        <dbReference type="SAM" id="SignalP"/>
    </source>
</evidence>
<protein>
    <submittedName>
        <fullName evidence="5">Hippurate hydrolase</fullName>
    </submittedName>
</protein>
<keyword evidence="1 5" id="KW-0378">Hydrolase</keyword>
<evidence type="ECO:0000259" key="4">
    <source>
        <dbReference type="Pfam" id="PF07687"/>
    </source>
</evidence>